<protein>
    <submittedName>
        <fullName evidence="1">Uncharacterized protein</fullName>
    </submittedName>
</protein>
<keyword evidence="2" id="KW-1185">Reference proteome</keyword>
<evidence type="ECO:0000313" key="1">
    <source>
        <dbReference type="EMBL" id="PBK80804.1"/>
    </source>
</evidence>
<proteinExistence type="predicted"/>
<name>A0A2H3CHH7_ARMGA</name>
<dbReference type="Proteomes" id="UP000217790">
    <property type="component" value="Unassembled WGS sequence"/>
</dbReference>
<organism evidence="1 2">
    <name type="scientific">Armillaria gallica</name>
    <name type="common">Bulbous honey fungus</name>
    <name type="synonym">Armillaria bulbosa</name>
    <dbReference type="NCBI Taxonomy" id="47427"/>
    <lineage>
        <taxon>Eukaryota</taxon>
        <taxon>Fungi</taxon>
        <taxon>Dikarya</taxon>
        <taxon>Basidiomycota</taxon>
        <taxon>Agaricomycotina</taxon>
        <taxon>Agaricomycetes</taxon>
        <taxon>Agaricomycetidae</taxon>
        <taxon>Agaricales</taxon>
        <taxon>Marasmiineae</taxon>
        <taxon>Physalacriaceae</taxon>
        <taxon>Armillaria</taxon>
    </lineage>
</organism>
<evidence type="ECO:0000313" key="2">
    <source>
        <dbReference type="Proteomes" id="UP000217790"/>
    </source>
</evidence>
<reference evidence="2" key="1">
    <citation type="journal article" date="2017" name="Nat. Ecol. Evol.">
        <title>Genome expansion and lineage-specific genetic innovations in the forest pathogenic fungi Armillaria.</title>
        <authorList>
            <person name="Sipos G."/>
            <person name="Prasanna A.N."/>
            <person name="Walter M.C."/>
            <person name="O'Connor E."/>
            <person name="Balint B."/>
            <person name="Krizsan K."/>
            <person name="Kiss B."/>
            <person name="Hess J."/>
            <person name="Varga T."/>
            <person name="Slot J."/>
            <person name="Riley R."/>
            <person name="Boka B."/>
            <person name="Rigling D."/>
            <person name="Barry K."/>
            <person name="Lee J."/>
            <person name="Mihaltcheva S."/>
            <person name="LaButti K."/>
            <person name="Lipzen A."/>
            <person name="Waldron R."/>
            <person name="Moloney N.M."/>
            <person name="Sperisen C."/>
            <person name="Kredics L."/>
            <person name="Vagvoelgyi C."/>
            <person name="Patrignani A."/>
            <person name="Fitzpatrick D."/>
            <person name="Nagy I."/>
            <person name="Doyle S."/>
            <person name="Anderson J.B."/>
            <person name="Grigoriev I.V."/>
            <person name="Gueldener U."/>
            <person name="Muensterkoetter M."/>
            <person name="Nagy L.G."/>
        </authorList>
    </citation>
    <scope>NUCLEOTIDE SEQUENCE [LARGE SCALE GENOMIC DNA]</scope>
    <source>
        <strain evidence="2">Ar21-2</strain>
    </source>
</reference>
<accession>A0A2H3CHH7</accession>
<dbReference type="InParanoid" id="A0A2H3CHH7"/>
<dbReference type="AlphaFoldDB" id="A0A2H3CHH7"/>
<dbReference type="OrthoDB" id="3000468at2759"/>
<sequence>MNDSLGQSKRLLLQRYRLPDGRCLPIASLRGYDLARNPALSMILDVFITGLESDVLNPDTFQQSMEYLFEPENLLTVCAVLLVQDITHSALRRLALLRRDDPAWPECLMKLDTIPAHFGTGFFTLNRSPAISEFRAFVEGGCVGVYGIDMPDSQTPRRDHDASCRPEHSPSRIKLWLNQLWTRRGTNVGDARCSSDGQV</sequence>
<gene>
    <name evidence="1" type="ORF">ARMGADRAFT_1068828</name>
</gene>
<dbReference type="EMBL" id="KZ293740">
    <property type="protein sequence ID" value="PBK80804.1"/>
    <property type="molecule type" value="Genomic_DNA"/>
</dbReference>